<evidence type="ECO:0000313" key="1">
    <source>
        <dbReference type="EMBL" id="SOQ56640.1"/>
    </source>
</evidence>
<sequence>MKNITLLLAQSERVTIENESFVDVCALRDYEVLRARGVASALNEGARSTERRLLTRQSFACTLYIVVLYDSTDNSNFLLIAEREVGKTSMEKFNVAFYRTEWFVGLVFWVQNALLHNIILNSMRTNE</sequence>
<dbReference type="AlphaFoldDB" id="A0A2H1WUA5"/>
<gene>
    <name evidence="1" type="ORF">SFRICE_033717</name>
</gene>
<proteinExistence type="predicted"/>
<name>A0A2H1WUA5_SPOFR</name>
<dbReference type="EMBL" id="ODYU01011109">
    <property type="protein sequence ID" value="SOQ56640.1"/>
    <property type="molecule type" value="Genomic_DNA"/>
</dbReference>
<accession>A0A2H1WUA5</accession>
<protein>
    <submittedName>
        <fullName evidence="1">SFRICE_033717</fullName>
    </submittedName>
</protein>
<organism evidence="1">
    <name type="scientific">Spodoptera frugiperda</name>
    <name type="common">Fall armyworm</name>
    <dbReference type="NCBI Taxonomy" id="7108"/>
    <lineage>
        <taxon>Eukaryota</taxon>
        <taxon>Metazoa</taxon>
        <taxon>Ecdysozoa</taxon>
        <taxon>Arthropoda</taxon>
        <taxon>Hexapoda</taxon>
        <taxon>Insecta</taxon>
        <taxon>Pterygota</taxon>
        <taxon>Neoptera</taxon>
        <taxon>Endopterygota</taxon>
        <taxon>Lepidoptera</taxon>
        <taxon>Glossata</taxon>
        <taxon>Ditrysia</taxon>
        <taxon>Noctuoidea</taxon>
        <taxon>Noctuidae</taxon>
        <taxon>Amphipyrinae</taxon>
        <taxon>Spodoptera</taxon>
    </lineage>
</organism>
<reference evidence="1" key="1">
    <citation type="submission" date="2016-07" db="EMBL/GenBank/DDBJ databases">
        <authorList>
            <person name="Bretaudeau A."/>
        </authorList>
    </citation>
    <scope>NUCLEOTIDE SEQUENCE</scope>
    <source>
        <strain evidence="1">Rice</strain>
        <tissue evidence="1">Whole body</tissue>
    </source>
</reference>